<evidence type="ECO:0000256" key="6">
    <source>
        <dbReference type="ARBA" id="ARBA00023015"/>
    </source>
</evidence>
<dbReference type="STRING" id="329884.A0A4U0X170"/>
<evidence type="ECO:0000256" key="10">
    <source>
        <dbReference type="ARBA" id="ARBA00025661"/>
    </source>
</evidence>
<dbReference type="GO" id="GO:0006357">
    <property type="term" value="P:regulation of transcription by RNA polymerase II"/>
    <property type="evidence" value="ECO:0007669"/>
    <property type="project" value="InterPro"/>
</dbReference>
<name>A0A4U0X170_9PEZI</name>
<sequence>MRWYKAYGRTVSGSSALYFAKPQTRPALPSQLSSVRSVSQPTNVIDLTADGSHAVGRGEGAYFGKRGSVVTSPDNIEVNEQEEEDEEEAGRPAKRARITTDGFRAGDGDGNMDVARTVVAGEQLPSMPKPNVSSIRTVIGKRRRVENAGARQANGIQPPPMATRLPPPKNVADFSPWTGHHPEDVLNEAVVKAGYCDKGPSVNQTEYNSGKPTIWTNLTAKNNTGLQMLSYLFTQVMDKRQTLGKCSAPSTFKPPPRVTVTDTKREAWLKDLANSDIQLRKQSRTIPHGIRGKLLMDQCLNKDIPLQRAVWLAKCVGANELRAFKRKGVSGVAAATGESKWVHEWTVHVEQFVEGVIESCPQQDWQLKMTYAVKLATALYAEKLLDTDHYLDWIVSSFHEANIDRLPMWIIMVQIHWKDIVGFLRRGRRLAESILERLHLIAGGSQNVNAVLKLRLQKLIAVLAVTSRGCLIIPATWKKYSYLLAPTTPPASNDVLQSPAEHLARRNERLVGPVSKTPASTRGALLQLYNALDTAGLDFNLEQLTDHCLCLVQDTDQLVPALLEWASSPYRHGLARVYLAAKLISTLRKQGHNTDAAILDYLRRPVATPAKQDEHVYNVIGELVRLDAFRVGPYLQWVISSGAIYGPPEMQRAVGLLASLPAASLPVHLANLRQTLLDRIEGAVDALAAAAPVIEAFKAAITEQTVAEMSDLPQCASLPVKVAVDDYVRRYTRSMSKMPDLDLTTFCILRRFLEYTDDIAALAELILLATQTENSLLLATLADTAVLHFEAFAAFGQLQNVTDAIIERYRVLRSQQPLDRTLILSLTGLVHLVHGPGALIEYLTSDLTICEQLNTAAICSPASDNLIGMHAASLDSDEDTDAVFASGNTMDDQLLQRVFMRVLLRADKAGSRSTEPTSKMSSWLNQLRIVGGSSFDQLVGSYCRPAIRGAGNGINAANAITGLIATGCLSLDRIIEMAKADSGAYAAKLAMDLLLSPLVASASLSSLERYGYLANQRSCLWRHPETVTRLLLTACERADFEVTDAAVTDLLVAYTNSRMPIVKAVFEDASACGTLPARARGLSKAILQRGMQISASEMLSLQDIINMADPLSIYFAAGELWWTPRHQSAPTSGTDGIAQTVLVEAIQSGNIVWPQLLGSAVDEPTKRALHNWAQEQLLFAATRAPLENDSHVQMVVDRYLDVLDLTHHAVRGEDDTAVLVALNDRLRDLERQVSSAGIDVRADRDGLAWQLRILLHICTLHIRPPEAQSEGNRQARANLLMTLCSLFVHPRIQTQPSTAEHIFDLASALSESLPETALASIARATRTLDSRVQAILGDVSAATDTWLALVSQVQPTGGLTAQQRALAKHPSAHAQLQPGNSSRPGGALGQASSSAAGSAQQQPRAWPLTNGAGNRVAGGEEKTTPFPLRRWEILPDPTPVMGENDTSVSLGLFGARRV</sequence>
<keyword evidence="7" id="KW-0010">Activator</keyword>
<comment type="subunit">
    <text evidence="3">Component of the SRB8-11 complex, which itself associates with the Mediator complex.</text>
</comment>
<evidence type="ECO:0000256" key="7">
    <source>
        <dbReference type="ARBA" id="ARBA00023159"/>
    </source>
</evidence>
<evidence type="ECO:0000256" key="12">
    <source>
        <dbReference type="SAM" id="MobiDB-lite"/>
    </source>
</evidence>
<evidence type="ECO:0000256" key="8">
    <source>
        <dbReference type="ARBA" id="ARBA00023163"/>
    </source>
</evidence>
<protein>
    <recommendedName>
        <fullName evidence="4">Mediator of RNA polymerase II transcription subunit 12</fullName>
    </recommendedName>
    <alternativeName>
        <fullName evidence="11">Mediator complex subunit 12</fullName>
    </alternativeName>
</protein>
<dbReference type="PANTHER" id="PTHR46567:SF1">
    <property type="entry name" value="MEDIATOR OF RNA POLYMERASE II TRANSCRIPTION SUBUNIT 12"/>
    <property type="match status" value="1"/>
</dbReference>
<feature type="compositionally biased region" description="Acidic residues" evidence="12">
    <location>
        <begin position="77"/>
        <end position="88"/>
    </location>
</feature>
<evidence type="ECO:0000256" key="1">
    <source>
        <dbReference type="ARBA" id="ARBA00004123"/>
    </source>
</evidence>
<dbReference type="Pfam" id="PF09497">
    <property type="entry name" value="Med12"/>
    <property type="match status" value="1"/>
</dbReference>
<evidence type="ECO:0000313" key="14">
    <source>
        <dbReference type="EMBL" id="TKA69974.1"/>
    </source>
</evidence>
<comment type="caution">
    <text evidence="14">The sequence shown here is derived from an EMBL/GenBank/DDBJ whole genome shotgun (WGS) entry which is preliminary data.</text>
</comment>
<evidence type="ECO:0000256" key="4">
    <source>
        <dbReference type="ARBA" id="ARBA00019622"/>
    </source>
</evidence>
<feature type="region of interest" description="Disordered" evidence="12">
    <location>
        <begin position="74"/>
        <end position="95"/>
    </location>
</feature>
<dbReference type="Proteomes" id="UP000309340">
    <property type="component" value="Unassembled WGS sequence"/>
</dbReference>
<dbReference type="SMART" id="SM01281">
    <property type="entry name" value="Med12"/>
    <property type="match status" value="1"/>
</dbReference>
<dbReference type="GO" id="GO:0003712">
    <property type="term" value="F:transcription coregulator activity"/>
    <property type="evidence" value="ECO:0007669"/>
    <property type="project" value="InterPro"/>
</dbReference>
<gene>
    <name evidence="14" type="ORF">B0A55_08064</name>
</gene>
<dbReference type="GO" id="GO:0016592">
    <property type="term" value="C:mediator complex"/>
    <property type="evidence" value="ECO:0007669"/>
    <property type="project" value="InterPro"/>
</dbReference>
<keyword evidence="9" id="KW-0539">Nucleus</keyword>
<feature type="compositionally biased region" description="Low complexity" evidence="12">
    <location>
        <begin position="1389"/>
        <end position="1402"/>
    </location>
</feature>
<proteinExistence type="inferred from homology"/>
<keyword evidence="6" id="KW-0805">Transcription regulation</keyword>
<accession>A0A4U0X170</accession>
<comment type="function">
    <text evidence="10">Component of the SRB8-11 complex. The SRB8-11 complex is a regulatory module of the Mediator complex which is itself involved in regulation of basal and activated RNA polymerase II-dependent transcription. The SRB8-11 complex may be involved in the transcriptional repression of a subset of genes regulated by Mediator. It may inhibit the association of the Mediator complex with RNA polymerase II to form the holoenzyme complex.</text>
</comment>
<reference evidence="14 15" key="1">
    <citation type="submission" date="2017-03" db="EMBL/GenBank/DDBJ databases">
        <title>Genomes of endolithic fungi from Antarctica.</title>
        <authorList>
            <person name="Coleine C."/>
            <person name="Masonjones S."/>
            <person name="Stajich J.E."/>
        </authorList>
    </citation>
    <scope>NUCLEOTIDE SEQUENCE [LARGE SCALE GENOMIC DNA]</scope>
    <source>
        <strain evidence="14 15">CCFEE 5184</strain>
    </source>
</reference>
<keyword evidence="8" id="KW-0804">Transcription</keyword>
<dbReference type="OrthoDB" id="20828at2759"/>
<dbReference type="InterPro" id="IPR057344">
    <property type="entry name" value="ARM_SRB8"/>
</dbReference>
<dbReference type="Pfam" id="PF25326">
    <property type="entry name" value="ARM_SRB8"/>
    <property type="match status" value="1"/>
</dbReference>
<keyword evidence="5" id="KW-0678">Repressor</keyword>
<evidence type="ECO:0000256" key="5">
    <source>
        <dbReference type="ARBA" id="ARBA00022491"/>
    </source>
</evidence>
<comment type="similarity">
    <text evidence="2">Belongs to the Mediator complex subunit 12 family.</text>
</comment>
<evidence type="ECO:0000256" key="11">
    <source>
        <dbReference type="ARBA" id="ARBA00032010"/>
    </source>
</evidence>
<evidence type="ECO:0000256" key="9">
    <source>
        <dbReference type="ARBA" id="ARBA00023242"/>
    </source>
</evidence>
<feature type="domain" description="Mediator complex subunit Med12" evidence="13">
    <location>
        <begin position="251"/>
        <end position="314"/>
    </location>
</feature>
<dbReference type="PANTHER" id="PTHR46567">
    <property type="entry name" value="MEDIATOR OF RNA POLYMERASE II TRANSCRIPTION SUBUNIT 12"/>
    <property type="match status" value="1"/>
</dbReference>
<organism evidence="14 15">
    <name type="scientific">Friedmanniomyces simplex</name>
    <dbReference type="NCBI Taxonomy" id="329884"/>
    <lineage>
        <taxon>Eukaryota</taxon>
        <taxon>Fungi</taxon>
        <taxon>Dikarya</taxon>
        <taxon>Ascomycota</taxon>
        <taxon>Pezizomycotina</taxon>
        <taxon>Dothideomycetes</taxon>
        <taxon>Dothideomycetidae</taxon>
        <taxon>Mycosphaerellales</taxon>
        <taxon>Teratosphaeriaceae</taxon>
        <taxon>Friedmanniomyces</taxon>
    </lineage>
</organism>
<feature type="region of interest" description="Disordered" evidence="12">
    <location>
        <begin position="1368"/>
        <end position="1424"/>
    </location>
</feature>
<dbReference type="EMBL" id="NAJQ01000420">
    <property type="protein sequence ID" value="TKA69974.1"/>
    <property type="molecule type" value="Genomic_DNA"/>
</dbReference>
<evidence type="ECO:0000256" key="2">
    <source>
        <dbReference type="ARBA" id="ARBA00010289"/>
    </source>
</evidence>
<keyword evidence="15" id="KW-1185">Reference proteome</keyword>
<evidence type="ECO:0000256" key="3">
    <source>
        <dbReference type="ARBA" id="ARBA00011629"/>
    </source>
</evidence>
<evidence type="ECO:0000259" key="13">
    <source>
        <dbReference type="SMART" id="SM01281"/>
    </source>
</evidence>
<comment type="subcellular location">
    <subcellularLocation>
        <location evidence="1">Nucleus</location>
    </subcellularLocation>
</comment>
<dbReference type="InterPro" id="IPR019035">
    <property type="entry name" value="Mediator_Med12"/>
</dbReference>
<evidence type="ECO:0000313" key="15">
    <source>
        <dbReference type="Proteomes" id="UP000309340"/>
    </source>
</evidence>